<reference evidence="4 5" key="1">
    <citation type="submission" date="2024-04" db="EMBL/GenBank/DDBJ databases">
        <authorList>
            <person name="Rising A."/>
            <person name="Reimegard J."/>
            <person name="Sonavane S."/>
            <person name="Akerstrom W."/>
            <person name="Nylinder S."/>
            <person name="Hedman E."/>
            <person name="Kallberg Y."/>
        </authorList>
    </citation>
    <scope>NUCLEOTIDE SEQUENCE [LARGE SCALE GENOMIC DNA]</scope>
</reference>
<organism evidence="4 5">
    <name type="scientific">Larinioides sclopetarius</name>
    <dbReference type="NCBI Taxonomy" id="280406"/>
    <lineage>
        <taxon>Eukaryota</taxon>
        <taxon>Metazoa</taxon>
        <taxon>Ecdysozoa</taxon>
        <taxon>Arthropoda</taxon>
        <taxon>Chelicerata</taxon>
        <taxon>Arachnida</taxon>
        <taxon>Araneae</taxon>
        <taxon>Araneomorphae</taxon>
        <taxon>Entelegynae</taxon>
        <taxon>Araneoidea</taxon>
        <taxon>Araneidae</taxon>
        <taxon>Larinioides</taxon>
    </lineage>
</organism>
<dbReference type="SMART" id="SM01220">
    <property type="entry name" value="FSA_C"/>
    <property type="match status" value="1"/>
</dbReference>
<dbReference type="EMBL" id="CAXIEN010000003">
    <property type="protein sequence ID" value="CAL1261679.1"/>
    <property type="molecule type" value="Genomic_DNA"/>
</dbReference>
<proteinExistence type="predicted"/>
<feature type="compositionally biased region" description="Polar residues" evidence="1">
    <location>
        <begin position="3725"/>
        <end position="3744"/>
    </location>
</feature>
<feature type="compositionally biased region" description="Polar residues" evidence="1">
    <location>
        <begin position="3781"/>
        <end position="3795"/>
    </location>
</feature>
<feature type="compositionally biased region" description="Polar residues" evidence="1">
    <location>
        <begin position="1990"/>
        <end position="2005"/>
    </location>
</feature>
<feature type="region of interest" description="Disordered" evidence="1">
    <location>
        <begin position="3725"/>
        <end position="3751"/>
    </location>
</feature>
<keyword evidence="2" id="KW-1133">Transmembrane helix</keyword>
<evidence type="ECO:0000259" key="3">
    <source>
        <dbReference type="SMART" id="SM01220"/>
    </source>
</evidence>
<dbReference type="InterPro" id="IPR056742">
    <property type="entry name" value="BLTP1_C"/>
</dbReference>
<dbReference type="Pfam" id="PF20413">
    <property type="entry name" value="BLTP1_N"/>
    <property type="match status" value="1"/>
</dbReference>
<evidence type="ECO:0000313" key="4">
    <source>
        <dbReference type="EMBL" id="CAL1261679.1"/>
    </source>
</evidence>
<comment type="caution">
    <text evidence="4">The sequence shown here is derived from an EMBL/GenBank/DDBJ whole genome shotgun (WGS) entry which is preliminary data.</text>
</comment>
<dbReference type="InterPro" id="IPR047104">
    <property type="entry name" value="BLTP1_N"/>
</dbReference>
<dbReference type="GO" id="GO:0048488">
    <property type="term" value="P:synaptic vesicle endocytosis"/>
    <property type="evidence" value="ECO:0007669"/>
    <property type="project" value="TreeGrafter"/>
</dbReference>
<feature type="region of interest" description="Disordered" evidence="1">
    <location>
        <begin position="2274"/>
        <end position="2330"/>
    </location>
</feature>
<keyword evidence="5" id="KW-1185">Reference proteome</keyword>
<dbReference type="PANTHER" id="PTHR31640:SF1">
    <property type="entry name" value="BRIDGE-LIKE LIPID TRANSFER PROTEIN FAMILY MEMBER 1"/>
    <property type="match status" value="1"/>
</dbReference>
<evidence type="ECO:0000256" key="1">
    <source>
        <dbReference type="SAM" id="MobiDB-lite"/>
    </source>
</evidence>
<feature type="compositionally biased region" description="Low complexity" evidence="1">
    <location>
        <begin position="3810"/>
        <end position="3821"/>
    </location>
</feature>
<feature type="region of interest" description="Disordered" evidence="1">
    <location>
        <begin position="1984"/>
        <end position="2006"/>
    </location>
</feature>
<dbReference type="Pfam" id="PF25039">
    <property type="entry name" value="BLTP1_M"/>
    <property type="match status" value="2"/>
</dbReference>
<feature type="compositionally biased region" description="Polar residues" evidence="1">
    <location>
        <begin position="2668"/>
        <end position="2678"/>
    </location>
</feature>
<feature type="region of interest" description="Disordered" evidence="1">
    <location>
        <begin position="3779"/>
        <end position="3863"/>
    </location>
</feature>
<accession>A0AAV1YUY2</accession>
<feature type="transmembrane region" description="Helical" evidence="2">
    <location>
        <begin position="40"/>
        <end position="59"/>
    </location>
</feature>
<feature type="compositionally biased region" description="Low complexity" evidence="1">
    <location>
        <begin position="2288"/>
        <end position="2312"/>
    </location>
</feature>
<gene>
    <name evidence="4" type="ORF">LARSCL_LOCUS548</name>
</gene>
<evidence type="ECO:0000313" key="5">
    <source>
        <dbReference type="Proteomes" id="UP001497382"/>
    </source>
</evidence>
<feature type="region of interest" description="Disordered" evidence="1">
    <location>
        <begin position="4658"/>
        <end position="4679"/>
    </location>
</feature>
<keyword evidence="2" id="KW-0472">Membrane</keyword>
<feature type="domain" description="Bridge-like lipid transfer protein family member 1 C-terminal" evidence="3">
    <location>
        <begin position="4439"/>
        <end position="5022"/>
    </location>
</feature>
<feature type="compositionally biased region" description="Basic residues" evidence="1">
    <location>
        <begin position="4658"/>
        <end position="4668"/>
    </location>
</feature>
<feature type="compositionally biased region" description="Low complexity" evidence="1">
    <location>
        <begin position="4439"/>
        <end position="4449"/>
    </location>
</feature>
<feature type="region of interest" description="Disordered" evidence="1">
    <location>
        <begin position="4413"/>
        <end position="4449"/>
    </location>
</feature>
<dbReference type="Proteomes" id="UP001497382">
    <property type="component" value="Unassembled WGS sequence"/>
</dbReference>
<name>A0AAV1YUY2_9ARAC</name>
<feature type="compositionally biased region" description="Low complexity" evidence="1">
    <location>
        <begin position="1395"/>
        <end position="1404"/>
    </location>
</feature>
<feature type="region of interest" description="Disordered" evidence="1">
    <location>
        <begin position="4196"/>
        <end position="4215"/>
    </location>
</feature>
<feature type="compositionally biased region" description="Polar residues" evidence="1">
    <location>
        <begin position="1347"/>
        <end position="1387"/>
    </location>
</feature>
<evidence type="ECO:0000256" key="2">
    <source>
        <dbReference type="SAM" id="Phobius"/>
    </source>
</evidence>
<dbReference type="InterPro" id="IPR033616">
    <property type="entry name" value="BLTP1"/>
</dbReference>
<dbReference type="PANTHER" id="PTHR31640">
    <property type="entry name" value="TRANSMEMBRANE PROTEIN KIAA1109"/>
    <property type="match status" value="1"/>
</dbReference>
<sequence length="5037" mass="563483">MDSALFDTLASSTSFPPIRIPAPTWNTTATLKNIPIDSNLAWLLCALCMAMSWVIYITYYNSRVIGYILTRVLNHFIKQGYVKVGSLSVSVLSGKIMFRDVAYITEDCTWRAQDGWIIFRWWYPYVRKEISEDLSHSDTRLSMLLNGFELHVYNRSQLYSRLEHLFGLEPSIVPSGLEPYWQDSGGEGDTQTPIEKHDTITVPRYEWRDLIPVIKAEISTGRVVFGNRLLPTTLSVNFEEAHIIYTTKPAPSRLDQFTHITKCKAENFKVILAPSPKYTGLSDEPPRYMGEGFVVFQSNFVDLYYYQDEAGLVTAEPEMIELADGDVVQRSTAPLWGLDIKCGKGTDFSYGPWADRQREHLYKFFFPQDFQTLEVTKQAKVGERRFCESFDIRLSTLAEATIDILFSKEKETNAIHMNVGQGSYLEVTIPMCITEDGYISRINGQLLHLEASTSLQYRSLVESETLEFDVQVKYPRIWNDHQNWTCILTGCKATVHLIYAHKYFFHALMEDWASKSRPDILHFVPYTWHFSLILKEFELITVVNEYNWIDCSSQHQENTYLAVSGDQFELSFDLPFVEYLPPTVALKFWIQGESVDMSMYLPEVNTNRDIILMLERCSKLTCRNGSPFVQDNNSKKWRNMAKTSAGWVDCWSVPIVALSIRYIYHPSPPCCHSGLDLDITTPEKEEILLSPIRPNGSQNRKKRPYSQCLEFDPMSMNPDTVHLELEIGPSVLKLYGSLLRNLINLKENYFGEYQKFFEFDSPIITPDQVHSNASDECDNKEFDPRVYRPLEVTVSVTMHDIQGHIMKCCSETDPPCPSLYLERFSFEMHKTYDETVLQLLLSPLILSTVDTVARPDCHAHLKDGHIAVSSLQVRGHAMFSGVDRPLGSETLEYAWLIEVLVGDITGRITVPQMYHTVTGLELFVFQVQQADCDLQPPHAFKLCQHDIPQPNCSQTTASLVCPCPDDIKYRMTRLSIDALDICIVESGTAIEIEIFPLRLTTCNLHGGDTLSGLSMLLQHVQFKQYAKISSNLICSSVYSIVSHGLGSQQNTASELWLEVGGFSLGPVYVDAASSQLKKDEVIQQDKFLKIHDAKRKKLWFLWPLETLTITQSVNGKCGCVGGCAFFGNNRNGVYFFCVNNHHEEVSLVSARYQIGTDNYLGYGESLLHRGHFVFDAPENAPVLKTGYSPSHSEKSFIATDSSNALSSSKVNDAILSRSSDTDSQFVPRGHSAFSESFLDDKISFFSHNKITNETHLENVQCDSSIPSFSREHRHSQVRCIKRQFSSPTHMSMPSSSSVLSSFQISMAQSAPVSGKHERKMMVKNEDWKNTFESSVSSAPVREGSVSPGLSQNRYSSRISLNTCPSGRGENNGSRHSLANIASRSYSPRSVRRAASTESTHSTESYFSADEDAISSVDNGDSATLDESHSEEEKRHVIIKNGTNSVDRKISATRRSLHDIQETPSQQSSDSDLHVTVLQRTPSCGNHHDPSDSNSISSTSFLSAMSSQEDIALVDLHNQMDKPIIESPLLMSCYMAHMTQLQCYQWVQPPPLPQFMHQSGSHHSGHCRDFTFNRIHSAWKPKFVPLTEGYTSIHMVDKSKVPGYRQKYCHVQKSVSTHSEEEFHPGLFHPEMKKDDCIGVDYGSKNASKIVLVIKLSGDVHFMISPLFVESLRSFIDVLTPTLVQLHPLTIVNHLHVMCSHEVQKNNQLKKEKILHLSQLRAQIIEKYKKRNINDKNMNGSSENLGNNYEETRTTQTRTLIKVNKVNISIMQASIVEEVIAFSALDNLKDLTCVSLLSICVDNTLIQLSHSCQAKKVIQTFTDYCSDNIALSKMNERSSKKAKTDSLPTELLTVETSETQQEETVLSASVTCIHCQLRRLKNNSSILKEAMLTVIPYYRSKVEFTFENCSFLGRQLSKQNEKQDSFMDSDWNQYLDEEKLGFIMFECGLEDIGVKFVKRWGYNSLPAIEGDEKKHIAKMPKESKLSAKKGYTTNEQPSPSRQSFKSGNCDDHWDTKMSFPSCVSECGSYSSSEGSKSNLHHQNLKGDASSFIIELKTVWFNFAAPPRTPNTRKIDFTRLDWHLLSTATPSINAWLKPSDRLLVSVRKMAKETAQRSAASMACLMAEALEVQSIHMPIKSKYLSVKLSPLAKTLQEDPSCQLLMVLRRYLKQINLEAVEENLSPEYIPQIKTLYRGLIALSRQWKNVLYMPFLVEQNIRFRKNMRPLNLSFSAPKIDAMLSSNEENDKLSLDECEVTDETTNLLIAEGGSLTVAQGQKVVPSQGTPPIKSYSSPETGSRSSSSQQEVTEEAVSSGSGPHKSKRKLPSYPPRTSRASVAFPLLGGPLDSPGRYAGGMNSKTNGFVLQQYGVNAISKLKRNDSRHSLKSTTWSLSSIEPNLQSSVFGTSQKGFVNGDMDQVDEDLYNWMARQQDYIRSTNNQKRIERAQLESKKSTFATENSFETEMPKSVAAAVNFAPLSIQLADAHVIFQPFLNSIGVPNQTHHTSFSAIFGPKISVSTAVEMLKIDIVESEYQSNTRQKKKTNRKQSNMHGKFFIDTSMDTPTFICDKFSLEMELRETLHHKAESISNDILITAPALMFMTNDSRHSTVINFTVDINFVAQQVNMPLLRLLHQFSTMYENIKETRLELKANRLSSFKESMKNEKKGFSPSESQTGSYRLNSPRPPPAKFNTPTPTPTKSSSVGVASLTAGIRRPHTLSQRLRASTKGYTNLQEMTSKEERSSSPLSFTLSESVAIDIPDTCSAPASEHTLLGEIKDLHPRCWRTMFYLLDLYDTMPEPKTVNERCSAVHLPQDRKSPDVSDEYKGNGKYEPLKEQQVDIDAPDNANAMKPEKTTSPVIHKDHLKGFTKALIVRDWTPLIIFGVATVHKTRLLAMLSGLKLEGELNGFHSSLTHKERVRGSTRKWSESSLAGQLGQAMVVVLEGVPPNQQTVVKMTVGKSQALYSSQNKKGKDRNSALLTIGPINIDIPQHPVVLHGMMTRSSRQLSTTLQELRATRQPLRTSRQIDEYSASAANHSPQPPWDTPQNLLPDHGHELIRPIIIQFSIILDSLTIGAAVLPSLRAQYQMGQVTSMGVTGSKAKFTVDLPQHTLSFNTKIQPSEGNMPSSASVDLPLVHISAEYIQDPTSSSTATNKLESFTDGVVLCQGSYLSALAEIGSFEHSLTTDLLNHLVLVQKVFMKEVNEVVQKMSGADKPVSLWGEQDKPTHMRPRRLLFSLLLRLKGIQITATTPTSSAVRLETGVVELQLSNRVQNMSSSGPYTGSYMKLFGKAQVDVNLALGQLIKNALFEEAEPEFQQFAYFKTRICMRNALQDEMISSQSEDKEAVLITLNRPLMYIQPIALDKAVLVWLNYKNAYEYWNEQRASLNKEVLTATQQVFERVPQISQLSSQALGTLFLQLTVDDMGICLPLNPYAGKKEGYKKNVSSKMYDTELKAAVVVTLESTRISACSCGSLVSKAKFTGLCIRFADDFETSLDDWKPDPTDSNIMNLCVVSEGTYEICSRTIAPQGLNNAKWILNVQWQMEGVDIHLDTNIGKQLSALFKTLTAITGVEDEGDGMDYPDVGVDESTRHGPSVQEPVIARKGSTFVESLPPLFLDPSLDAKKRSRLIEKEMNEQAKIINDLRLLGASQSTIEQEVRRLHELETAVFNDFRRDVIKKLRRQSVKATSFKDKLGLGTRSTAGPLQSMSLFFPDTEENVEVGMSEIIQTPSSKESSPSHAHTRTGSLDMSDLPNLTLPEKSVHRELSLDSVFTSSAAADLGYSETPTPSHTQECNGNTYKLEHSPCPADHTTSSESPASSSADAVLENTMKADIIDSKRLNDQQKTGHTTPGGASSGVSSFKQPPSEPNVDFELDVKVFFNSGKCVLHTKDFNKEEEFLKRSMRKERSFSGGGFDLSSPSHTKKRHGSGMRNNMSASRLRYVQTAPTNQVADFTIFLIPGLDVKVHYNSKTVSGDSPITSINGSSKYCSEAETGGFDSFSCRSSFLAVDPSQISSCSLRKARIKKACLFAWVTLQSIPEEAVVSPHILDFLEQALEPIPIQLTKTAPVLETSKIEDEGASLVTPSQYAYASFPVDVIVYFRMQPSILRFSCLPISRVECILRLPSVDLVFSSKRAEDDLYATAFQDAGSTKSKGGFLKDGGNRTIFESASVCQTAVGGLSMTGCLADFSLYIFHPYGGAKKAGSSKEGETSPLSTSERKDSLSLQVEFVKVNISRSRKINFSMEPVSNFQKLGRAFDSGGALIRFSAICDIGSASFKYDMRRLTEILAFPKAWYRRSIARRMFLGDQSTGALYSDQEDSVETSSSSGTMSPSISKADYIAFSSPVNVQSSTSGLTTSAASENVPLSSVSARPSHSIKNIITSENIKESIKPMRPLISNHGHRDRLWLNLDRNVQESKRGIDMRSPSKSGSSSYDESKDSASSEHSSPLHSNRHSSSWETLVLFAVNLSRLNVHMNMGNVMGNTTWLTRDFKSQGRLSIGSSGHKNLFLSIGLEGSTLDSKGGIVGGTIELSRIDTCMHLKEEWGQEPDHTVALKLGALESRLDYMGTSVLMGRVSSLDITLKDEWRVSTVLNQDHISSHPTKRPALIFVNGELSWDQLQLLISKSTTPDLIKMYSKLEEFFSQQFHSSKRVFSSLQPRLQRHSLKNRSRKSKSSEETEAKHHRHWQKVLSMVSGLQLSTMASALPDMGTILGGTMDLHGYNISLACFHGINFRSKAWAIFSMRKPTISFATEAQDVVKDDGSIATHIVQNLSYALGNSSTETAQHASMATVCRISRNVLFPPQFRSMHEWFHYAFATSELDDVGRFPVLEHDRESTSENRRVSMPSKGPEFNHNMEVIFALPSMQLHLKTEHLQPAKPISTGGPKPTVECSFVTEFDDHIFVAVDAEAFFFLHDLITSYIKEKEIVSTFGKSHSPDSDRKLKMADPTDSLQKDWRSYQCHTWHLEPTVRLLSWAGKGIEPYGVDYILQKLGFAHARVTIPKWMQRGCMDPLDKILAVVMEKMISAVRDDKDDGGVNVKKL</sequence>
<dbReference type="GO" id="GO:0098793">
    <property type="term" value="C:presynapse"/>
    <property type="evidence" value="ECO:0007669"/>
    <property type="project" value="GOC"/>
</dbReference>
<feature type="compositionally biased region" description="Polar residues" evidence="1">
    <location>
        <begin position="3840"/>
        <end position="3860"/>
    </location>
</feature>
<protein>
    <recommendedName>
        <fullName evidence="3">Bridge-like lipid transfer protein family member 1 C-terminal domain-containing protein</fullName>
    </recommendedName>
</protein>
<dbReference type="InterPro" id="IPR056741">
    <property type="entry name" value="BLTP1_M"/>
</dbReference>
<feature type="region of interest" description="Disordered" evidence="1">
    <location>
        <begin position="3907"/>
        <end position="3928"/>
    </location>
</feature>
<feature type="region of interest" description="Disordered" evidence="1">
    <location>
        <begin position="2658"/>
        <end position="2715"/>
    </location>
</feature>
<dbReference type="Pfam" id="PF25040">
    <property type="entry name" value="BLTP1_C"/>
    <property type="match status" value="1"/>
</dbReference>
<feature type="compositionally biased region" description="Polar residues" evidence="1">
    <location>
        <begin position="2274"/>
        <end position="2283"/>
    </location>
</feature>
<feature type="compositionally biased region" description="Basic and acidic residues" evidence="1">
    <location>
        <begin position="3830"/>
        <end position="3839"/>
    </location>
</feature>
<keyword evidence="2" id="KW-0812">Transmembrane</keyword>
<feature type="region of interest" description="Disordered" evidence="1">
    <location>
        <begin position="1332"/>
        <end position="1433"/>
    </location>
</feature>